<organism evidence="1">
    <name type="scientific">Anguilla anguilla</name>
    <name type="common">European freshwater eel</name>
    <name type="synonym">Muraena anguilla</name>
    <dbReference type="NCBI Taxonomy" id="7936"/>
    <lineage>
        <taxon>Eukaryota</taxon>
        <taxon>Metazoa</taxon>
        <taxon>Chordata</taxon>
        <taxon>Craniata</taxon>
        <taxon>Vertebrata</taxon>
        <taxon>Euteleostomi</taxon>
        <taxon>Actinopterygii</taxon>
        <taxon>Neopterygii</taxon>
        <taxon>Teleostei</taxon>
        <taxon>Anguilliformes</taxon>
        <taxon>Anguillidae</taxon>
        <taxon>Anguilla</taxon>
    </lineage>
</organism>
<protein>
    <submittedName>
        <fullName evidence="1">Uncharacterized protein</fullName>
    </submittedName>
</protein>
<sequence>MYKFWMVNNMSRLLFGKSMLVG</sequence>
<accession>A0A0E9RB59</accession>
<dbReference type="AlphaFoldDB" id="A0A0E9RB59"/>
<name>A0A0E9RB59_ANGAN</name>
<reference evidence="1" key="1">
    <citation type="submission" date="2014-11" db="EMBL/GenBank/DDBJ databases">
        <authorList>
            <person name="Amaro Gonzalez C."/>
        </authorList>
    </citation>
    <scope>NUCLEOTIDE SEQUENCE</scope>
</reference>
<reference evidence="1" key="2">
    <citation type="journal article" date="2015" name="Fish Shellfish Immunol.">
        <title>Early steps in the European eel (Anguilla anguilla)-Vibrio vulnificus interaction in the gills: Role of the RtxA13 toxin.</title>
        <authorList>
            <person name="Callol A."/>
            <person name="Pajuelo D."/>
            <person name="Ebbesson L."/>
            <person name="Teles M."/>
            <person name="MacKenzie S."/>
            <person name="Amaro C."/>
        </authorList>
    </citation>
    <scope>NUCLEOTIDE SEQUENCE</scope>
</reference>
<evidence type="ECO:0000313" key="1">
    <source>
        <dbReference type="EMBL" id="JAH26027.1"/>
    </source>
</evidence>
<proteinExistence type="predicted"/>
<dbReference type="EMBL" id="GBXM01082550">
    <property type="protein sequence ID" value="JAH26027.1"/>
    <property type="molecule type" value="Transcribed_RNA"/>
</dbReference>